<reference evidence="1 2" key="1">
    <citation type="submission" date="2017-06" db="EMBL/GenBank/DDBJ databases">
        <authorList>
            <person name="Kim H.J."/>
            <person name="Triplett B.A."/>
        </authorList>
    </citation>
    <scope>NUCLEOTIDE SEQUENCE [LARGE SCALE GENOMIC DNA]</scope>
    <source>
        <strain evidence="1 2">13146</strain>
    </source>
</reference>
<dbReference type="AlphaFoldDB" id="A0A246HS74"/>
<sequence length="206" mass="23988">MNRRERDLVSLFNTLWFRDFPITPVHTDFGRRAVWTTHIASVIKQAADLLGYFTCFETGNRTDAVIQTAKRRSWAKVEWEWIQPRFEARVNEIQKLSNASKLDPEALSVYVGYSDIRHHDANLESIQRQWTSDGQLIAFVIQFEIRGRTRHFTQLRTYAFRGGEFRLLRKQEALPWNVKDTRWQLVATAAQLEDSGAAELGDGDDE</sequence>
<dbReference type="EMBL" id="NIVS01000002">
    <property type="protein sequence ID" value="OWQ57363.1"/>
    <property type="molecule type" value="Genomic_DNA"/>
</dbReference>
<organism evidence="1 2">
    <name type="scientific">Stenotrophomonas maltophilia</name>
    <name type="common">Pseudomonas maltophilia</name>
    <name type="synonym">Xanthomonas maltophilia</name>
    <dbReference type="NCBI Taxonomy" id="40324"/>
    <lineage>
        <taxon>Bacteria</taxon>
        <taxon>Pseudomonadati</taxon>
        <taxon>Pseudomonadota</taxon>
        <taxon>Gammaproteobacteria</taxon>
        <taxon>Lysobacterales</taxon>
        <taxon>Lysobacteraceae</taxon>
        <taxon>Stenotrophomonas</taxon>
        <taxon>Stenotrophomonas maltophilia group</taxon>
    </lineage>
</organism>
<gene>
    <name evidence="1" type="ORF">CEE60_00730</name>
</gene>
<comment type="caution">
    <text evidence="1">The sequence shown here is derived from an EMBL/GenBank/DDBJ whole genome shotgun (WGS) entry which is preliminary data.</text>
</comment>
<evidence type="ECO:0000313" key="1">
    <source>
        <dbReference type="EMBL" id="OWQ57363.1"/>
    </source>
</evidence>
<protein>
    <submittedName>
        <fullName evidence="1">Uncharacterized protein</fullName>
    </submittedName>
</protein>
<evidence type="ECO:0000313" key="2">
    <source>
        <dbReference type="Proteomes" id="UP000198157"/>
    </source>
</evidence>
<proteinExistence type="predicted"/>
<accession>A0A246HS74</accession>
<dbReference type="Proteomes" id="UP000198157">
    <property type="component" value="Unassembled WGS sequence"/>
</dbReference>
<dbReference type="OrthoDB" id="9135031at2"/>
<name>A0A246HS74_STEMA</name>